<evidence type="ECO:0000256" key="3">
    <source>
        <dbReference type="ARBA" id="ARBA00022989"/>
    </source>
</evidence>
<feature type="transmembrane region" description="Helical" evidence="5">
    <location>
        <begin position="170"/>
        <end position="190"/>
    </location>
</feature>
<dbReference type="Gene3D" id="1.10.3720.10">
    <property type="entry name" value="MetI-like"/>
    <property type="match status" value="1"/>
</dbReference>
<feature type="domain" description="ABC transmembrane type-1" evidence="7">
    <location>
        <begin position="135"/>
        <end position="325"/>
    </location>
</feature>
<dbReference type="Pfam" id="PF00528">
    <property type="entry name" value="BPD_transp_1"/>
    <property type="match status" value="1"/>
</dbReference>
<evidence type="ECO:0000313" key="8">
    <source>
        <dbReference type="EMBL" id="MCU4742597.1"/>
    </source>
</evidence>
<feature type="transmembrane region" description="Helical" evidence="5">
    <location>
        <begin position="73"/>
        <end position="92"/>
    </location>
</feature>
<dbReference type="GO" id="GO:0055085">
    <property type="term" value="P:transmembrane transport"/>
    <property type="evidence" value="ECO:0007669"/>
    <property type="project" value="InterPro"/>
</dbReference>
<dbReference type="Proteomes" id="UP001321018">
    <property type="component" value="Unassembled WGS sequence"/>
</dbReference>
<dbReference type="PROSITE" id="PS50928">
    <property type="entry name" value="ABC_TM1"/>
    <property type="match status" value="1"/>
</dbReference>
<feature type="transmembrane region" description="Helical" evidence="5">
    <location>
        <begin position="304"/>
        <end position="325"/>
    </location>
</feature>
<dbReference type="InterPro" id="IPR000515">
    <property type="entry name" value="MetI-like"/>
</dbReference>
<dbReference type="EMBL" id="JAOPKA010000009">
    <property type="protein sequence ID" value="MCU4742597.1"/>
    <property type="molecule type" value="Genomic_DNA"/>
</dbReference>
<dbReference type="SUPFAM" id="SSF161098">
    <property type="entry name" value="MetI-like"/>
    <property type="match status" value="1"/>
</dbReference>
<feature type="transmembrane region" description="Helical" evidence="5">
    <location>
        <begin position="137"/>
        <end position="158"/>
    </location>
</feature>
<accession>A0AAP3E316</accession>
<keyword evidence="4 5" id="KW-0472">Membrane</keyword>
<sequence length="363" mass="39783">MKRTDETDDTNTMPIEETVPDGGTITGDEASADTPFGTVSSGTMSRRDRYKMLANEWVIAPFKILWDDWRARVGTLIILAYVLMGTVGVRLVDPPRVGEGDRLVSPFEDMSHPLGTDNMGNDIFAQIVHATPPMLEMIVAGAVFTTVMAVVVGTLSGYKGGRTDQLLMTFNDILMTIPGLPLVIVIAVILEPRSPWLVGVIITVNAWAGLARAIRSQVLTLREESYVEASRLMGISTPQIVMKDIMPGLMPYILVNFVNSARSVIFASVGLYFLGILPFTELNWGVMMNLSYETGGALYTWETAHWLLAPMVTIVILSFGLILFSQGTDRVFNPRVRARHTSAADPEEGDEDMSGEVATHIRG</sequence>
<name>A0AAP3E316_9EURY</name>
<dbReference type="PANTHER" id="PTHR42729:SF1">
    <property type="entry name" value="OLIGO_DIPEPTIDE TRANSPORT, PERMEASE PROTEIN (DPPC-2)"/>
    <property type="match status" value="1"/>
</dbReference>
<evidence type="ECO:0000256" key="6">
    <source>
        <dbReference type="SAM" id="MobiDB-lite"/>
    </source>
</evidence>
<proteinExistence type="inferred from homology"/>
<feature type="transmembrane region" description="Helical" evidence="5">
    <location>
        <begin position="196"/>
        <end position="214"/>
    </location>
</feature>
<comment type="subcellular location">
    <subcellularLocation>
        <location evidence="5">Cell membrane</location>
        <topology evidence="5">Multi-pass membrane protein</topology>
    </subcellularLocation>
    <subcellularLocation>
        <location evidence="1">Membrane</location>
        <topology evidence="1">Multi-pass membrane protein</topology>
    </subcellularLocation>
</comment>
<feature type="transmembrane region" description="Helical" evidence="5">
    <location>
        <begin position="264"/>
        <end position="284"/>
    </location>
</feature>
<evidence type="ECO:0000313" key="9">
    <source>
        <dbReference type="Proteomes" id="UP001321018"/>
    </source>
</evidence>
<feature type="region of interest" description="Disordered" evidence="6">
    <location>
        <begin position="1"/>
        <end position="43"/>
    </location>
</feature>
<evidence type="ECO:0000256" key="1">
    <source>
        <dbReference type="ARBA" id="ARBA00004141"/>
    </source>
</evidence>
<gene>
    <name evidence="8" type="ORF">OB960_14455</name>
</gene>
<feature type="region of interest" description="Disordered" evidence="6">
    <location>
        <begin position="340"/>
        <end position="363"/>
    </location>
</feature>
<dbReference type="PANTHER" id="PTHR42729">
    <property type="entry name" value="OLIGO/DIPEPTIDE TRANSPORT, PERMEASE PROTEIN (DPPC-2)"/>
    <property type="match status" value="1"/>
</dbReference>
<dbReference type="GO" id="GO:0005886">
    <property type="term" value="C:plasma membrane"/>
    <property type="evidence" value="ECO:0007669"/>
    <property type="project" value="UniProtKB-SubCell"/>
</dbReference>
<keyword evidence="3 5" id="KW-1133">Transmembrane helix</keyword>
<dbReference type="CDD" id="cd06261">
    <property type="entry name" value="TM_PBP2"/>
    <property type="match status" value="1"/>
</dbReference>
<keyword evidence="2 5" id="KW-0812">Transmembrane</keyword>
<reference evidence="8" key="1">
    <citation type="submission" date="2022-09" db="EMBL/GenBank/DDBJ databases">
        <title>Enrichment on poylsaccharides allowed isolation of novel metabolic and taxonomic groups of Haloarchaea.</title>
        <authorList>
            <person name="Sorokin D.Y."/>
            <person name="Elcheninov A.G."/>
            <person name="Khizhniak T.V."/>
            <person name="Kolganova T.V."/>
            <person name="Kublanov I.V."/>
        </authorList>
    </citation>
    <scope>NUCLEOTIDE SEQUENCE</scope>
    <source>
        <strain evidence="8">AArc-xg1-1</strain>
    </source>
</reference>
<dbReference type="AlphaFoldDB" id="A0AAP3E316"/>
<organism evidence="8 9">
    <name type="scientific">Natronoglomus mannanivorans</name>
    <dbReference type="NCBI Taxonomy" id="2979990"/>
    <lineage>
        <taxon>Archaea</taxon>
        <taxon>Methanobacteriati</taxon>
        <taxon>Methanobacteriota</taxon>
        <taxon>Stenosarchaea group</taxon>
        <taxon>Halobacteria</taxon>
        <taxon>Halobacteriales</taxon>
        <taxon>Natrialbaceae</taxon>
        <taxon>Natronoglomus</taxon>
    </lineage>
</organism>
<protein>
    <submittedName>
        <fullName evidence="8">ABC transporter permease</fullName>
    </submittedName>
</protein>
<evidence type="ECO:0000259" key="7">
    <source>
        <dbReference type="PROSITE" id="PS50928"/>
    </source>
</evidence>
<evidence type="ECO:0000256" key="5">
    <source>
        <dbReference type="RuleBase" id="RU363032"/>
    </source>
</evidence>
<evidence type="ECO:0000256" key="2">
    <source>
        <dbReference type="ARBA" id="ARBA00022692"/>
    </source>
</evidence>
<dbReference type="RefSeq" id="WP_338004421.1">
    <property type="nucleotide sequence ID" value="NZ_JAOPKA010000009.1"/>
</dbReference>
<evidence type="ECO:0000256" key="4">
    <source>
        <dbReference type="ARBA" id="ARBA00023136"/>
    </source>
</evidence>
<dbReference type="InterPro" id="IPR035906">
    <property type="entry name" value="MetI-like_sf"/>
</dbReference>
<keyword evidence="5" id="KW-0813">Transport</keyword>
<comment type="similarity">
    <text evidence="5">Belongs to the binding-protein-dependent transport system permease family.</text>
</comment>
<comment type="caution">
    <text evidence="8">The sequence shown here is derived from an EMBL/GenBank/DDBJ whole genome shotgun (WGS) entry which is preliminary data.</text>
</comment>
<feature type="compositionally biased region" description="Acidic residues" evidence="6">
    <location>
        <begin position="345"/>
        <end position="354"/>
    </location>
</feature>